<dbReference type="Gene3D" id="3.40.50.620">
    <property type="entry name" value="HUPs"/>
    <property type="match status" value="1"/>
</dbReference>
<gene>
    <name evidence="1" type="ORF">X907_0190</name>
</gene>
<accession>A0A3T0E639</accession>
<keyword evidence="2" id="KW-1185">Reference proteome</keyword>
<protein>
    <submittedName>
        <fullName evidence="1">Uncharacterized protein</fullName>
    </submittedName>
</protein>
<name>A0A3T0E639_9PROT</name>
<reference evidence="1 2" key="1">
    <citation type="submission" date="2016-12" db="EMBL/GenBank/DDBJ databases">
        <title>The genome of dimorphic prosthecate Glycocaulis alkaliphilus 6b-8t, isolated from crude oil dictates its adaptability in petroleum environments.</title>
        <authorList>
            <person name="Wu X.-L."/>
            <person name="Geng S."/>
        </authorList>
    </citation>
    <scope>NUCLEOTIDE SEQUENCE [LARGE SCALE GENOMIC DNA]</scope>
    <source>
        <strain evidence="1 2">6B-8</strain>
    </source>
</reference>
<dbReference type="RefSeq" id="WP_127565196.1">
    <property type="nucleotide sequence ID" value="NZ_BMFB01000004.1"/>
</dbReference>
<dbReference type="SUPFAM" id="SSF52402">
    <property type="entry name" value="Adenine nucleotide alpha hydrolases-like"/>
    <property type="match status" value="1"/>
</dbReference>
<proteinExistence type="predicted"/>
<dbReference type="AlphaFoldDB" id="A0A3T0E639"/>
<dbReference type="Proteomes" id="UP000286954">
    <property type="component" value="Chromosome"/>
</dbReference>
<dbReference type="KEGG" id="gak:X907_0190"/>
<dbReference type="Pfam" id="PF00582">
    <property type="entry name" value="Usp"/>
    <property type="match status" value="1"/>
</dbReference>
<dbReference type="InterPro" id="IPR014729">
    <property type="entry name" value="Rossmann-like_a/b/a_fold"/>
</dbReference>
<organism evidence="1 2">
    <name type="scientific">Glycocaulis alkaliphilus</name>
    <dbReference type="NCBI Taxonomy" id="1434191"/>
    <lineage>
        <taxon>Bacteria</taxon>
        <taxon>Pseudomonadati</taxon>
        <taxon>Pseudomonadota</taxon>
        <taxon>Alphaproteobacteria</taxon>
        <taxon>Maricaulales</taxon>
        <taxon>Maricaulaceae</taxon>
        <taxon>Glycocaulis</taxon>
    </lineage>
</organism>
<dbReference type="InterPro" id="IPR006016">
    <property type="entry name" value="UspA"/>
</dbReference>
<sequence length="157" mass="16592">MANMRKFLLIGDGSEESAAAARYAAHRANNTGGKVAVLAVIEPTSVEPWLGVGETMRREAMEEAEAALESLAEDIEGITGERPELLVREGEAIHCIRKLIEDDESISILVLGSAVKGDGPGPLVTSLSRGRGLFGERAIPVTVVPGDLSEETIKALT</sequence>
<evidence type="ECO:0000313" key="2">
    <source>
        <dbReference type="Proteomes" id="UP000286954"/>
    </source>
</evidence>
<dbReference type="OrthoDB" id="9813682at2"/>
<evidence type="ECO:0000313" key="1">
    <source>
        <dbReference type="EMBL" id="AZU02740.1"/>
    </source>
</evidence>
<dbReference type="EMBL" id="CP018911">
    <property type="protein sequence ID" value="AZU02740.1"/>
    <property type="molecule type" value="Genomic_DNA"/>
</dbReference>